<evidence type="ECO:0000256" key="1">
    <source>
        <dbReference type="ARBA" id="ARBA00006484"/>
    </source>
</evidence>
<dbReference type="OrthoDB" id="9808187at2"/>
<dbReference type="CDD" id="cd05333">
    <property type="entry name" value="BKR_SDR_c"/>
    <property type="match status" value="1"/>
</dbReference>
<proteinExistence type="inferred from homology"/>
<dbReference type="InterPro" id="IPR036291">
    <property type="entry name" value="NAD(P)-bd_dom_sf"/>
</dbReference>
<dbReference type="InterPro" id="IPR057326">
    <property type="entry name" value="KR_dom"/>
</dbReference>
<dbReference type="EMBL" id="FRDM01000002">
    <property type="protein sequence ID" value="SHN56577.1"/>
    <property type="molecule type" value="Genomic_DNA"/>
</dbReference>
<keyword evidence="2" id="KW-0560">Oxidoreductase</keyword>
<dbReference type="AlphaFoldDB" id="A0A1M7SDI2"/>
<dbReference type="InterPro" id="IPR050259">
    <property type="entry name" value="SDR"/>
</dbReference>
<dbReference type="Gene3D" id="3.40.50.720">
    <property type="entry name" value="NAD(P)-binding Rossmann-like Domain"/>
    <property type="match status" value="1"/>
</dbReference>
<dbReference type="SMART" id="SM00822">
    <property type="entry name" value="PKS_KR"/>
    <property type="match status" value="1"/>
</dbReference>
<organism evidence="4 5">
    <name type="scientific">Geodermatophilus obscurus</name>
    <dbReference type="NCBI Taxonomy" id="1861"/>
    <lineage>
        <taxon>Bacteria</taxon>
        <taxon>Bacillati</taxon>
        <taxon>Actinomycetota</taxon>
        <taxon>Actinomycetes</taxon>
        <taxon>Geodermatophilales</taxon>
        <taxon>Geodermatophilaceae</taxon>
        <taxon>Geodermatophilus</taxon>
    </lineage>
</organism>
<dbReference type="InterPro" id="IPR002347">
    <property type="entry name" value="SDR_fam"/>
</dbReference>
<sequence>MTATQERTSRTGEKLSGRVAFVTGGTRGIGAAICRSMAAQGADVAAGYSGNEEAAERFRKQFCDDFPDQGFSVHKGDIGDADDCRRTVTEVIEKHGRLDILVNNAGITVDRTVLKMTDDDWRRVIDVNLSGAFYLSQAALKHMLERGSGRIVMISSVIGEMGGIGQSNYSSAKAGLLGLTKTLAREAAMQVQRSGKTDGLGITVNAVTPGYTATEMLESVPEKVLDNLKGKIPLGRLGEPEEIARVVHFLAADASGYITGQVWGVNGGLDM</sequence>
<dbReference type="InterPro" id="IPR020904">
    <property type="entry name" value="Sc_DH/Rdtase_CS"/>
</dbReference>
<dbReference type="PRINTS" id="PR00081">
    <property type="entry name" value="GDHRDH"/>
</dbReference>
<evidence type="ECO:0000313" key="4">
    <source>
        <dbReference type="EMBL" id="SHN56577.1"/>
    </source>
</evidence>
<dbReference type="PRINTS" id="PR00080">
    <property type="entry name" value="SDRFAMILY"/>
</dbReference>
<dbReference type="Pfam" id="PF13561">
    <property type="entry name" value="adh_short_C2"/>
    <property type="match status" value="1"/>
</dbReference>
<evidence type="ECO:0000256" key="2">
    <source>
        <dbReference type="ARBA" id="ARBA00023002"/>
    </source>
</evidence>
<dbReference type="PROSITE" id="PS00061">
    <property type="entry name" value="ADH_SHORT"/>
    <property type="match status" value="1"/>
</dbReference>
<accession>A0A1M7SDI2</accession>
<dbReference type="NCBIfam" id="NF009466">
    <property type="entry name" value="PRK12826.1-2"/>
    <property type="match status" value="1"/>
</dbReference>
<reference evidence="4 5" key="1">
    <citation type="submission" date="2016-12" db="EMBL/GenBank/DDBJ databases">
        <authorList>
            <person name="Song W.-J."/>
            <person name="Kurnit D.M."/>
        </authorList>
    </citation>
    <scope>NUCLEOTIDE SEQUENCE [LARGE SCALE GENOMIC DNA]</scope>
    <source>
        <strain evidence="4 5">DSM 43162</strain>
    </source>
</reference>
<evidence type="ECO:0000259" key="3">
    <source>
        <dbReference type="SMART" id="SM00822"/>
    </source>
</evidence>
<dbReference type="GO" id="GO:0016491">
    <property type="term" value="F:oxidoreductase activity"/>
    <property type="evidence" value="ECO:0007669"/>
    <property type="project" value="UniProtKB-KW"/>
</dbReference>
<dbReference type="Proteomes" id="UP000184428">
    <property type="component" value="Unassembled WGS sequence"/>
</dbReference>
<protein>
    <submittedName>
        <fullName evidence="4">3-oxoacyl-[acyl-carrier-protein] reductase</fullName>
    </submittedName>
</protein>
<dbReference type="PANTHER" id="PTHR42879:SF2">
    <property type="entry name" value="3-OXOACYL-[ACYL-CARRIER-PROTEIN] REDUCTASE FABG"/>
    <property type="match status" value="1"/>
</dbReference>
<comment type="similarity">
    <text evidence="1">Belongs to the short-chain dehydrogenases/reductases (SDR) family.</text>
</comment>
<gene>
    <name evidence="4" type="ORF">SAMN05660350_00698</name>
</gene>
<dbReference type="GO" id="GO:0032787">
    <property type="term" value="P:monocarboxylic acid metabolic process"/>
    <property type="evidence" value="ECO:0007669"/>
    <property type="project" value="UniProtKB-ARBA"/>
</dbReference>
<dbReference type="FunFam" id="3.40.50.720:FF:000173">
    <property type="entry name" value="3-oxoacyl-[acyl-carrier protein] reductase"/>
    <property type="match status" value="1"/>
</dbReference>
<name>A0A1M7SDI2_9ACTN</name>
<dbReference type="RefSeq" id="WP_072913347.1">
    <property type="nucleotide sequence ID" value="NZ_FRDM01000002.1"/>
</dbReference>
<dbReference type="SUPFAM" id="SSF51735">
    <property type="entry name" value="NAD(P)-binding Rossmann-fold domains"/>
    <property type="match status" value="1"/>
</dbReference>
<dbReference type="PANTHER" id="PTHR42879">
    <property type="entry name" value="3-OXOACYL-(ACYL-CARRIER-PROTEIN) REDUCTASE"/>
    <property type="match status" value="1"/>
</dbReference>
<evidence type="ECO:0000313" key="5">
    <source>
        <dbReference type="Proteomes" id="UP000184428"/>
    </source>
</evidence>
<feature type="domain" description="Ketoreductase" evidence="3">
    <location>
        <begin position="18"/>
        <end position="210"/>
    </location>
</feature>